<dbReference type="InParanoid" id="A0A165NH89"/>
<proteinExistence type="predicted"/>
<sequence length="171" mass="19414">MEIVETQPMKLSTNARMHGSLMRGGGDGMDTATEGDLQVEKKIEQDLSAHRYHGLVCKASSSREAVQILSDMLKAHREASGPVESMERTGIWQFMSQEVLRDPARPRTVYHDCEMAFWVLVWLGMHHLPNRGRNSATLARTMHEAFHERSWDKDALCYRGGTVKKNRCSTI</sequence>
<organism evidence="2 3">
    <name type="scientific">Neolentinus lepideus HHB14362 ss-1</name>
    <dbReference type="NCBI Taxonomy" id="1314782"/>
    <lineage>
        <taxon>Eukaryota</taxon>
        <taxon>Fungi</taxon>
        <taxon>Dikarya</taxon>
        <taxon>Basidiomycota</taxon>
        <taxon>Agaricomycotina</taxon>
        <taxon>Agaricomycetes</taxon>
        <taxon>Gloeophyllales</taxon>
        <taxon>Gloeophyllaceae</taxon>
        <taxon>Neolentinus</taxon>
    </lineage>
</organism>
<dbReference type="Proteomes" id="UP000076761">
    <property type="component" value="Unassembled WGS sequence"/>
</dbReference>
<dbReference type="Pfam" id="PF17667">
    <property type="entry name" value="Pkinase_fungal"/>
    <property type="match status" value="1"/>
</dbReference>
<evidence type="ECO:0000313" key="2">
    <source>
        <dbReference type="EMBL" id="KZT19639.1"/>
    </source>
</evidence>
<gene>
    <name evidence="2" type="ORF">NEOLEDRAFT_937724</name>
</gene>
<evidence type="ECO:0000259" key="1">
    <source>
        <dbReference type="Pfam" id="PF17667"/>
    </source>
</evidence>
<evidence type="ECO:0000313" key="3">
    <source>
        <dbReference type="Proteomes" id="UP000076761"/>
    </source>
</evidence>
<feature type="domain" description="Fungal-type protein kinase" evidence="1">
    <location>
        <begin position="69"/>
        <end position="123"/>
    </location>
</feature>
<dbReference type="EMBL" id="KV425636">
    <property type="protein sequence ID" value="KZT19639.1"/>
    <property type="molecule type" value="Genomic_DNA"/>
</dbReference>
<dbReference type="AlphaFoldDB" id="A0A165NH89"/>
<name>A0A165NH89_9AGAM</name>
<accession>A0A165NH89</accession>
<dbReference type="InterPro" id="IPR040976">
    <property type="entry name" value="Pkinase_fungal"/>
</dbReference>
<keyword evidence="3" id="KW-1185">Reference proteome</keyword>
<reference evidence="2 3" key="1">
    <citation type="journal article" date="2016" name="Mol. Biol. Evol.">
        <title>Comparative Genomics of Early-Diverging Mushroom-Forming Fungi Provides Insights into the Origins of Lignocellulose Decay Capabilities.</title>
        <authorList>
            <person name="Nagy L.G."/>
            <person name="Riley R."/>
            <person name="Tritt A."/>
            <person name="Adam C."/>
            <person name="Daum C."/>
            <person name="Floudas D."/>
            <person name="Sun H."/>
            <person name="Yadav J.S."/>
            <person name="Pangilinan J."/>
            <person name="Larsson K.H."/>
            <person name="Matsuura K."/>
            <person name="Barry K."/>
            <person name="Labutti K."/>
            <person name="Kuo R."/>
            <person name="Ohm R.A."/>
            <person name="Bhattacharya S.S."/>
            <person name="Shirouzu T."/>
            <person name="Yoshinaga Y."/>
            <person name="Martin F.M."/>
            <person name="Grigoriev I.V."/>
            <person name="Hibbett D.S."/>
        </authorList>
    </citation>
    <scope>NUCLEOTIDE SEQUENCE [LARGE SCALE GENOMIC DNA]</scope>
    <source>
        <strain evidence="2 3">HHB14362 ss-1</strain>
    </source>
</reference>
<protein>
    <recommendedName>
        <fullName evidence="1">Fungal-type protein kinase domain-containing protein</fullName>
    </recommendedName>
</protein>